<evidence type="ECO:0008006" key="4">
    <source>
        <dbReference type="Google" id="ProtNLM"/>
    </source>
</evidence>
<accession>A0ABV3SM01</accession>
<organism evidence="2 3">
    <name type="scientific">Aquibium pacificus</name>
    <dbReference type="NCBI Taxonomy" id="3153579"/>
    <lineage>
        <taxon>Bacteria</taxon>
        <taxon>Pseudomonadati</taxon>
        <taxon>Pseudomonadota</taxon>
        <taxon>Alphaproteobacteria</taxon>
        <taxon>Hyphomicrobiales</taxon>
        <taxon>Phyllobacteriaceae</taxon>
        <taxon>Aquibium</taxon>
    </lineage>
</organism>
<dbReference type="RefSeq" id="WP_367954908.1">
    <property type="nucleotide sequence ID" value="NZ_JBDPGJ010000003.1"/>
</dbReference>
<gene>
    <name evidence="2" type="ORF">ABGN05_15320</name>
</gene>
<evidence type="ECO:0000256" key="1">
    <source>
        <dbReference type="SAM" id="SignalP"/>
    </source>
</evidence>
<keyword evidence="1" id="KW-0732">Signal</keyword>
<dbReference type="EMBL" id="JBDPGJ010000003">
    <property type="protein sequence ID" value="MEX0407034.1"/>
    <property type="molecule type" value="Genomic_DNA"/>
</dbReference>
<dbReference type="Proteomes" id="UP001556692">
    <property type="component" value="Unassembled WGS sequence"/>
</dbReference>
<reference evidence="2 3" key="1">
    <citation type="submission" date="2024-05" db="EMBL/GenBank/DDBJ databases">
        <authorList>
            <person name="Jiang F."/>
        </authorList>
    </citation>
    <scope>NUCLEOTIDE SEQUENCE [LARGE SCALE GENOMIC DNA]</scope>
    <source>
        <strain evidence="2 3">LZ166</strain>
    </source>
</reference>
<evidence type="ECO:0000313" key="3">
    <source>
        <dbReference type="Proteomes" id="UP001556692"/>
    </source>
</evidence>
<proteinExistence type="predicted"/>
<keyword evidence="3" id="KW-1185">Reference proteome</keyword>
<evidence type="ECO:0000313" key="2">
    <source>
        <dbReference type="EMBL" id="MEX0407034.1"/>
    </source>
</evidence>
<comment type="caution">
    <text evidence="2">The sequence shown here is derived from an EMBL/GenBank/DDBJ whole genome shotgun (WGS) entry which is preliminary data.</text>
</comment>
<sequence length="326" mass="36140">MSIFSRIFLLPFALWFALAGGATAQTIAQSDLMSRNVTVLVFSDDADEDTIPRDNRIFNRVIARIQETLSLRGFQVFDETATTQDFTDTHRVRRVDAEVIEIARSITPPINVAVVFQIYASVVRGEYQTLRRPKIRIAGRMLNVRSGQFMGSFEVSDFTLSPLPRSCEDRECLLEEVGKYANDLAVALGETLADKLEGFVIPSAPAIVGQPGEPLVSKDGAPITSGAPVVGSGNGCAGMPDTFILRFKEFEDDQINQFESLLATFGCYTHHTTIRSHRGLVEFAYDTSSGDARLSRNLRLLMDYVNTRGNVQKNGNVFEVTQVRTR</sequence>
<feature type="chain" id="PRO_5045650838" description="FlgO domain-containing protein" evidence="1">
    <location>
        <begin position="25"/>
        <end position="326"/>
    </location>
</feature>
<protein>
    <recommendedName>
        <fullName evidence="4">FlgO domain-containing protein</fullName>
    </recommendedName>
</protein>
<feature type="signal peptide" evidence="1">
    <location>
        <begin position="1"/>
        <end position="24"/>
    </location>
</feature>
<name>A0ABV3SM01_9HYPH</name>